<feature type="compositionally biased region" description="Low complexity" evidence="1">
    <location>
        <begin position="36"/>
        <end position="52"/>
    </location>
</feature>
<keyword evidence="3" id="KW-1185">Reference proteome</keyword>
<feature type="compositionally biased region" description="Low complexity" evidence="1">
    <location>
        <begin position="1"/>
        <end position="21"/>
    </location>
</feature>
<reference evidence="2 3" key="1">
    <citation type="journal article" date="2011" name="Genome Res.">
        <title>Phylogeny-wide analysis of social amoeba genomes highlights ancient origins for complex intercellular communication.</title>
        <authorList>
            <person name="Heidel A.J."/>
            <person name="Lawal H.M."/>
            <person name="Felder M."/>
            <person name="Schilde C."/>
            <person name="Helps N.R."/>
            <person name="Tunggal B."/>
            <person name="Rivero F."/>
            <person name="John U."/>
            <person name="Schleicher M."/>
            <person name="Eichinger L."/>
            <person name="Platzer M."/>
            <person name="Noegel A.A."/>
            <person name="Schaap P."/>
            <person name="Gloeckner G."/>
        </authorList>
    </citation>
    <scope>NUCLEOTIDE SEQUENCE [LARGE SCALE GENOMIC DNA]</scope>
    <source>
        <strain evidence="3">ATCC 26659 / Pp 5 / PN500</strain>
    </source>
</reference>
<comment type="caution">
    <text evidence="2">The sequence shown here is derived from an EMBL/GenBank/DDBJ whole genome shotgun (WGS) entry which is preliminary data.</text>
</comment>
<evidence type="ECO:0000256" key="1">
    <source>
        <dbReference type="SAM" id="MobiDB-lite"/>
    </source>
</evidence>
<organism evidence="2 3">
    <name type="scientific">Heterostelium pallidum (strain ATCC 26659 / Pp 5 / PN500)</name>
    <name type="common">Cellular slime mold</name>
    <name type="synonym">Polysphondylium pallidum</name>
    <dbReference type="NCBI Taxonomy" id="670386"/>
    <lineage>
        <taxon>Eukaryota</taxon>
        <taxon>Amoebozoa</taxon>
        <taxon>Evosea</taxon>
        <taxon>Eumycetozoa</taxon>
        <taxon>Dictyostelia</taxon>
        <taxon>Acytosteliales</taxon>
        <taxon>Acytosteliaceae</taxon>
        <taxon>Heterostelium</taxon>
    </lineage>
</organism>
<name>D3BVC1_HETP5</name>
<accession>D3BVC1</accession>
<dbReference type="Proteomes" id="UP000001396">
    <property type="component" value="Unassembled WGS sequence"/>
</dbReference>
<feature type="compositionally biased region" description="Polar residues" evidence="1">
    <location>
        <begin position="22"/>
        <end position="35"/>
    </location>
</feature>
<dbReference type="EMBL" id="ADBJ01000062">
    <property type="protein sequence ID" value="EFA74678.1"/>
    <property type="molecule type" value="Genomic_DNA"/>
</dbReference>
<feature type="compositionally biased region" description="Polar residues" evidence="1">
    <location>
        <begin position="54"/>
        <end position="66"/>
    </location>
</feature>
<feature type="region of interest" description="Disordered" evidence="1">
    <location>
        <begin position="1"/>
        <end position="66"/>
    </location>
</feature>
<evidence type="ECO:0000313" key="3">
    <source>
        <dbReference type="Proteomes" id="UP000001396"/>
    </source>
</evidence>
<evidence type="ECO:0000313" key="2">
    <source>
        <dbReference type="EMBL" id="EFA74678.1"/>
    </source>
</evidence>
<dbReference type="RefSeq" id="XP_020426812.1">
    <property type="nucleotide sequence ID" value="XM_020582396.1"/>
</dbReference>
<dbReference type="InParanoid" id="D3BVC1"/>
<gene>
    <name evidence="2" type="ORF">PPL_11647</name>
</gene>
<dbReference type="GeneID" id="31367115"/>
<protein>
    <submittedName>
        <fullName evidence="2">Uncharacterized protein</fullName>
    </submittedName>
</protein>
<proteinExistence type="predicted"/>
<dbReference type="AlphaFoldDB" id="D3BVC1"/>
<sequence>MNNNDSTTSATAATTTSSSISPVTPNHHQALSNYAQPILPHPLQQQQKQLIKSASENSTIHQSSSS</sequence>